<dbReference type="InterPro" id="IPR036291">
    <property type="entry name" value="NAD(P)-bd_dom_sf"/>
</dbReference>
<evidence type="ECO:0000313" key="3">
    <source>
        <dbReference type="Proteomes" id="UP000027192"/>
    </source>
</evidence>
<comment type="caution">
    <text evidence="2">The sequence shown here is derived from an EMBL/GenBank/DDBJ whole genome shotgun (WGS) entry which is preliminary data.</text>
</comment>
<reference evidence="2 3" key="1">
    <citation type="submission" date="2014-04" db="EMBL/GenBank/DDBJ databases">
        <title>Draft genome sequence of Photobacterium halotolerans S2753: a solonamide, ngercheumicin and holomycin producer.</title>
        <authorList>
            <person name="Machado H.R."/>
            <person name="Gram L."/>
        </authorList>
    </citation>
    <scope>NUCLEOTIDE SEQUENCE [LARGE SCALE GENOMIC DNA]</scope>
    <source>
        <strain evidence="2 3">S2753</strain>
    </source>
</reference>
<keyword evidence="3" id="KW-1185">Reference proteome</keyword>
<organism evidence="2 3">
    <name type="scientific">Photobacterium galatheae</name>
    <dbReference type="NCBI Taxonomy" id="1654360"/>
    <lineage>
        <taxon>Bacteria</taxon>
        <taxon>Pseudomonadati</taxon>
        <taxon>Pseudomonadota</taxon>
        <taxon>Gammaproteobacteria</taxon>
        <taxon>Vibrionales</taxon>
        <taxon>Vibrionaceae</taxon>
        <taxon>Photobacterium</taxon>
    </lineage>
</organism>
<dbReference type="STRING" id="1654360.EA58_10450"/>
<evidence type="ECO:0000313" key="2">
    <source>
        <dbReference type="EMBL" id="KDM91440.1"/>
    </source>
</evidence>
<accession>A0A066RLW1</accession>
<dbReference type="EMBL" id="JMIB01000021">
    <property type="protein sequence ID" value="KDM91440.1"/>
    <property type="molecule type" value="Genomic_DNA"/>
</dbReference>
<dbReference type="InterPro" id="IPR002347">
    <property type="entry name" value="SDR_fam"/>
</dbReference>
<dbReference type="AlphaFoldDB" id="A0A066RLW1"/>
<dbReference type="OrthoDB" id="9775864at2"/>
<dbReference type="PANTHER" id="PTHR42879">
    <property type="entry name" value="3-OXOACYL-(ACYL-CARRIER-PROTEIN) REDUCTASE"/>
    <property type="match status" value="1"/>
</dbReference>
<dbReference type="SUPFAM" id="SSF51735">
    <property type="entry name" value="NAD(P)-binding Rossmann-fold domains"/>
    <property type="match status" value="1"/>
</dbReference>
<protein>
    <recommendedName>
        <fullName evidence="4">Short-chain dehydrogenase</fullName>
    </recommendedName>
</protein>
<comment type="similarity">
    <text evidence="1">Belongs to the short-chain dehydrogenases/reductases (SDR) family.</text>
</comment>
<proteinExistence type="inferred from homology"/>
<sequence length="229" mass="25392">MTKQPVIIVTEGTTALGKRICKEIAATQSIVIALSNDENAGYDLVAEDPRVRFRRADCYKEADIHAVVQEVQSQFGRLDALVNNPPFTPPGHDTSFTELDLFDWNQALHQQITAPLFTARLCFPLLKTTQGVIVHVIPTPHDTAVNNEVLSVCSHGLIGLTESMANSLSPDVRVHAACYSLHNKNDDKTDTNQFRDVAAMVRFLVSNETAQMNGQVFKVSNRVYDRNTI</sequence>
<name>A0A066RLW1_9GAMM</name>
<dbReference type="RefSeq" id="WP_051642004.1">
    <property type="nucleotide sequence ID" value="NZ_JAGSGC010000006.1"/>
</dbReference>
<dbReference type="Gene3D" id="3.40.50.720">
    <property type="entry name" value="NAD(P)-binding Rossmann-like Domain"/>
    <property type="match status" value="1"/>
</dbReference>
<gene>
    <name evidence="2" type="ORF">EA58_10450</name>
</gene>
<evidence type="ECO:0000256" key="1">
    <source>
        <dbReference type="ARBA" id="ARBA00006484"/>
    </source>
</evidence>
<dbReference type="InterPro" id="IPR050259">
    <property type="entry name" value="SDR"/>
</dbReference>
<dbReference type="Pfam" id="PF00106">
    <property type="entry name" value="adh_short"/>
    <property type="match status" value="1"/>
</dbReference>
<dbReference type="Proteomes" id="UP000027192">
    <property type="component" value="Unassembled WGS sequence"/>
</dbReference>
<dbReference type="PANTHER" id="PTHR42879:SF2">
    <property type="entry name" value="3-OXOACYL-[ACYL-CARRIER-PROTEIN] REDUCTASE FABG"/>
    <property type="match status" value="1"/>
</dbReference>
<dbReference type="PRINTS" id="PR00081">
    <property type="entry name" value="GDHRDH"/>
</dbReference>
<evidence type="ECO:0008006" key="4">
    <source>
        <dbReference type="Google" id="ProtNLM"/>
    </source>
</evidence>